<feature type="domain" description="RRM" evidence="4">
    <location>
        <begin position="299"/>
        <end position="376"/>
    </location>
</feature>
<dbReference type="InterPro" id="IPR003954">
    <property type="entry name" value="RRM_euk-type"/>
</dbReference>
<feature type="domain" description="RRM" evidence="4">
    <location>
        <begin position="4"/>
        <end position="96"/>
    </location>
</feature>
<dbReference type="PANTHER" id="PTHR24012">
    <property type="entry name" value="RNA BINDING PROTEIN"/>
    <property type="match status" value="1"/>
</dbReference>
<keyword evidence="1" id="KW-0677">Repeat</keyword>
<dbReference type="Proteomes" id="UP001470230">
    <property type="component" value="Unassembled WGS sequence"/>
</dbReference>
<comment type="caution">
    <text evidence="5">The sequence shown here is derived from an EMBL/GenBank/DDBJ whole genome shotgun (WGS) entry which is preliminary data.</text>
</comment>
<name>A0ABR2IMV8_9EUKA</name>
<evidence type="ECO:0000259" key="4">
    <source>
        <dbReference type="PROSITE" id="PS50102"/>
    </source>
</evidence>
<evidence type="ECO:0000313" key="6">
    <source>
        <dbReference type="Proteomes" id="UP001470230"/>
    </source>
</evidence>
<dbReference type="Pfam" id="PF00076">
    <property type="entry name" value="RRM_1"/>
    <property type="match status" value="4"/>
</dbReference>
<dbReference type="SUPFAM" id="SSF54928">
    <property type="entry name" value="RNA-binding domain, RBD"/>
    <property type="match status" value="3"/>
</dbReference>
<dbReference type="InterPro" id="IPR035979">
    <property type="entry name" value="RBD_domain_sf"/>
</dbReference>
<dbReference type="InterPro" id="IPR000504">
    <property type="entry name" value="RRM_dom"/>
</dbReference>
<keyword evidence="6" id="KW-1185">Reference proteome</keyword>
<dbReference type="PROSITE" id="PS50102">
    <property type="entry name" value="RRM"/>
    <property type="match status" value="4"/>
</dbReference>
<reference evidence="5 6" key="1">
    <citation type="submission" date="2024-04" db="EMBL/GenBank/DDBJ databases">
        <title>Tritrichomonas musculus Genome.</title>
        <authorList>
            <person name="Alves-Ferreira E."/>
            <person name="Grigg M."/>
            <person name="Lorenzi H."/>
            <person name="Galac M."/>
        </authorList>
    </citation>
    <scope>NUCLEOTIDE SEQUENCE [LARGE SCALE GENOMIC DNA]</scope>
    <source>
        <strain evidence="5 6">EAF2021</strain>
    </source>
</reference>
<accession>A0ABR2IMV8</accession>
<gene>
    <name evidence="5" type="ORF">M9Y10_009272</name>
</gene>
<dbReference type="Gene3D" id="3.30.70.330">
    <property type="match status" value="4"/>
</dbReference>
<protein>
    <recommendedName>
        <fullName evidence="4">RRM domain-containing protein</fullName>
    </recommendedName>
</protein>
<feature type="domain" description="RRM" evidence="4">
    <location>
        <begin position="195"/>
        <end position="273"/>
    </location>
</feature>
<dbReference type="SMART" id="SM00361">
    <property type="entry name" value="RRM_1"/>
    <property type="match status" value="3"/>
</dbReference>
<sequence>MTITPVYVGDLPAKTKDGHAVAELDEEFLRNLFAEYGKIVEGDQGIRIITREDRNGNPYCYAFINFQTRQDADNAIRELNYTKLDGCPIRLGIADKETKRIRQSGQGNLFIKNLDKDIEVSQLHDAFGNFGEIISCKIPTDEHGKSRGYGYVQFRKSDDAEQAMADLKEASINGRPITIEHFQKRQRQNPEETFTNVYIKNLPPSIKNDQDLRNLFSKYGEIESCYLQVDENNVSRGVGFCAMKSHEEAAQAVKELNGMDLDGYNLTCNRSMSRAERLRYLRDQTAKFRRATFKQYQGRNLYIKNIDENVTEENLRPIFEKYGPIESIKIMKDENGVSKKFGYVCFAREEDARTCISESPLLKFNDKQLYVATHKARDDRIREQTILHSQRMLNAQQQNAQDQMNNNFAFQPPMPGFQINIQGLPPPVEFNSTDPRAKLRQIINDEKGLQASIYLTRLRDMSDIQAQDLSNSPELLHKWLEIP</sequence>
<evidence type="ECO:0000256" key="2">
    <source>
        <dbReference type="ARBA" id="ARBA00022884"/>
    </source>
</evidence>
<evidence type="ECO:0000256" key="3">
    <source>
        <dbReference type="PROSITE-ProRule" id="PRU00176"/>
    </source>
</evidence>
<evidence type="ECO:0000313" key="5">
    <source>
        <dbReference type="EMBL" id="KAK8866312.1"/>
    </source>
</evidence>
<dbReference type="InterPro" id="IPR012677">
    <property type="entry name" value="Nucleotide-bd_a/b_plait_sf"/>
</dbReference>
<proteinExistence type="predicted"/>
<dbReference type="SMART" id="SM00360">
    <property type="entry name" value="RRM"/>
    <property type="match status" value="4"/>
</dbReference>
<organism evidence="5 6">
    <name type="scientific">Tritrichomonas musculus</name>
    <dbReference type="NCBI Taxonomy" id="1915356"/>
    <lineage>
        <taxon>Eukaryota</taxon>
        <taxon>Metamonada</taxon>
        <taxon>Parabasalia</taxon>
        <taxon>Tritrichomonadida</taxon>
        <taxon>Tritrichomonadidae</taxon>
        <taxon>Tritrichomonas</taxon>
    </lineage>
</organism>
<evidence type="ECO:0000256" key="1">
    <source>
        <dbReference type="ARBA" id="ARBA00022737"/>
    </source>
</evidence>
<dbReference type="EMBL" id="JAPFFF010000015">
    <property type="protein sequence ID" value="KAK8866312.1"/>
    <property type="molecule type" value="Genomic_DNA"/>
</dbReference>
<keyword evidence="2 3" id="KW-0694">RNA-binding</keyword>
<dbReference type="CDD" id="cd00590">
    <property type="entry name" value="RRM_SF"/>
    <property type="match status" value="1"/>
</dbReference>
<feature type="domain" description="RRM" evidence="4">
    <location>
        <begin position="107"/>
        <end position="184"/>
    </location>
</feature>